<sequence length="67" mass="6235">MPREGPRELGPGRGPPSHPPTTVSGHRRAGFGPGGTGGGCGPGGTGGPGGPGGRDDGPSTAGRPAPD</sequence>
<dbReference type="Proteomes" id="UP000298111">
    <property type="component" value="Unassembled WGS sequence"/>
</dbReference>
<accession>A0A8H1L6X6</accession>
<dbReference type="AlphaFoldDB" id="A0A8H1L6X6"/>
<gene>
    <name evidence="2" type="ORF">D8771_32960</name>
</gene>
<evidence type="ECO:0000313" key="3">
    <source>
        <dbReference type="Proteomes" id="UP000298111"/>
    </source>
</evidence>
<comment type="caution">
    <text evidence="2">The sequence shown here is derived from an EMBL/GenBank/DDBJ whole genome shotgun (WGS) entry which is preliminary data.</text>
</comment>
<proteinExistence type="predicted"/>
<evidence type="ECO:0000313" key="2">
    <source>
        <dbReference type="EMBL" id="TGG75798.1"/>
    </source>
</evidence>
<dbReference type="EMBL" id="RCIY01000114">
    <property type="protein sequence ID" value="TGG75798.1"/>
    <property type="molecule type" value="Genomic_DNA"/>
</dbReference>
<organism evidence="2 3">
    <name type="scientific">Streptomyces albus</name>
    <dbReference type="NCBI Taxonomy" id="1888"/>
    <lineage>
        <taxon>Bacteria</taxon>
        <taxon>Bacillati</taxon>
        <taxon>Actinomycetota</taxon>
        <taxon>Actinomycetes</taxon>
        <taxon>Kitasatosporales</taxon>
        <taxon>Streptomycetaceae</taxon>
        <taxon>Streptomyces</taxon>
    </lineage>
</organism>
<evidence type="ECO:0000256" key="1">
    <source>
        <dbReference type="SAM" id="MobiDB-lite"/>
    </source>
</evidence>
<name>A0A8H1L6X6_9ACTN</name>
<protein>
    <submittedName>
        <fullName evidence="2">Uncharacterized protein</fullName>
    </submittedName>
</protein>
<reference evidence="2 3" key="1">
    <citation type="submission" date="2018-10" db="EMBL/GenBank/DDBJ databases">
        <title>Isolation of pseudouridimycin from Streptomyces albus DSM 40763.</title>
        <authorList>
            <person name="Rosenqvist P."/>
            <person name="Metsae-Ketelae M."/>
            <person name="Virta P."/>
        </authorList>
    </citation>
    <scope>NUCLEOTIDE SEQUENCE [LARGE SCALE GENOMIC DNA]</scope>
    <source>
        <strain evidence="2 3">DSM 40763</strain>
    </source>
</reference>
<feature type="region of interest" description="Disordered" evidence="1">
    <location>
        <begin position="1"/>
        <end position="67"/>
    </location>
</feature>
<feature type="compositionally biased region" description="Gly residues" evidence="1">
    <location>
        <begin position="31"/>
        <end position="52"/>
    </location>
</feature>